<dbReference type="SUPFAM" id="SSF54001">
    <property type="entry name" value="Cysteine proteinases"/>
    <property type="match status" value="1"/>
</dbReference>
<dbReference type="Gene3D" id="3.10.620.30">
    <property type="match status" value="1"/>
</dbReference>
<dbReference type="InterPro" id="IPR002931">
    <property type="entry name" value="Transglutaminase-like"/>
</dbReference>
<dbReference type="Pfam" id="PF01841">
    <property type="entry name" value="Transglut_core"/>
    <property type="match status" value="1"/>
</dbReference>
<proteinExistence type="predicted"/>
<dbReference type="EMBL" id="JBHUJB010000043">
    <property type="protein sequence ID" value="MFD2159339.1"/>
    <property type="molecule type" value="Genomic_DNA"/>
</dbReference>
<gene>
    <name evidence="2" type="ORF">ACFSW8_10550</name>
</gene>
<protein>
    <submittedName>
        <fullName evidence="2">Transglutaminase family protein</fullName>
    </submittedName>
</protein>
<dbReference type="PANTHER" id="PTHR35532">
    <property type="entry name" value="SIMILAR TO POLYHYDROXYALKANOATE DEPOLYMERASE"/>
    <property type="match status" value="1"/>
</dbReference>
<dbReference type="PANTHER" id="PTHR35532:SF5">
    <property type="entry name" value="CARBOHYDRATE-BINDING DOMAIN-CONTAINING PROTEIN"/>
    <property type="match status" value="1"/>
</dbReference>
<keyword evidence="3" id="KW-1185">Reference proteome</keyword>
<dbReference type="Proteomes" id="UP001597389">
    <property type="component" value="Unassembled WGS sequence"/>
</dbReference>
<organism evidence="2 3">
    <name type="scientific">Rubritalea tangerina</name>
    <dbReference type="NCBI Taxonomy" id="430798"/>
    <lineage>
        <taxon>Bacteria</taxon>
        <taxon>Pseudomonadati</taxon>
        <taxon>Verrucomicrobiota</taxon>
        <taxon>Verrucomicrobiia</taxon>
        <taxon>Verrucomicrobiales</taxon>
        <taxon>Rubritaleaceae</taxon>
        <taxon>Rubritalea</taxon>
    </lineage>
</organism>
<accession>A0ABW4ZBU0</accession>
<name>A0ABW4ZBU0_9BACT</name>
<comment type="caution">
    <text evidence="2">The sequence shown here is derived from an EMBL/GenBank/DDBJ whole genome shotgun (WGS) entry which is preliminary data.</text>
</comment>
<reference evidence="3" key="1">
    <citation type="journal article" date="2019" name="Int. J. Syst. Evol. Microbiol.">
        <title>The Global Catalogue of Microorganisms (GCM) 10K type strain sequencing project: providing services to taxonomists for standard genome sequencing and annotation.</title>
        <authorList>
            <consortium name="The Broad Institute Genomics Platform"/>
            <consortium name="The Broad Institute Genome Sequencing Center for Infectious Disease"/>
            <person name="Wu L."/>
            <person name="Ma J."/>
        </authorList>
    </citation>
    <scope>NUCLEOTIDE SEQUENCE [LARGE SCALE GENOMIC DNA]</scope>
    <source>
        <strain evidence="3">CCUG 57942</strain>
    </source>
</reference>
<evidence type="ECO:0000259" key="1">
    <source>
        <dbReference type="Pfam" id="PF01841"/>
    </source>
</evidence>
<dbReference type="InterPro" id="IPR038765">
    <property type="entry name" value="Papain-like_cys_pep_sf"/>
</dbReference>
<feature type="domain" description="Transglutaminase-like" evidence="1">
    <location>
        <begin position="117"/>
        <end position="212"/>
    </location>
</feature>
<sequence>MFDRLKHWLAGKLRYIMVPLIGRMSVCAVLAEGAQEREVAEVFLREHMPAGDRSRVEDAKFQKLWKENIDYALRARAEFSWAQRVPEELFLNDVLPYAILDETRESWRPDFYARFKAVVGEAKTQREAILLINRAIKDNVGVVYSTKRKKPNQSPSESMESGLASCTGLSILLVDAFRSVGIPARVAGIPAWTTKRGNHNWVEVWLEDDQQWHYTEYYLDSKGLDHAWFAADAALADSTKPEHSIYASSWKKTGKAFPMVWNIDSRDVPAVLVTERYAKEQAVEAGTEVRVEARSGEDRVATKVEFYMDGKMFFSGTTPKPTDDNNAYLTFHSELEGAVEMVWKGLDGEQKKKSVLFKKQEDPHVIRISLGAE</sequence>
<evidence type="ECO:0000313" key="3">
    <source>
        <dbReference type="Proteomes" id="UP001597389"/>
    </source>
</evidence>
<dbReference type="RefSeq" id="WP_377178188.1">
    <property type="nucleotide sequence ID" value="NZ_JBHUJB010000043.1"/>
</dbReference>
<evidence type="ECO:0000313" key="2">
    <source>
        <dbReference type="EMBL" id="MFD2159339.1"/>
    </source>
</evidence>